<dbReference type="SMART" id="SM00516">
    <property type="entry name" value="SEC14"/>
    <property type="match status" value="1"/>
</dbReference>
<dbReference type="Gene3D" id="1.20.5.1200">
    <property type="entry name" value="Alpha-tocopherol transfer"/>
    <property type="match status" value="1"/>
</dbReference>
<dbReference type="GeneID" id="112052475"/>
<dbReference type="RefSeq" id="XP_023947338.2">
    <property type="nucleotide sequence ID" value="XM_024091570.2"/>
</dbReference>
<feature type="chain" id="PRO_5047241502" evidence="1">
    <location>
        <begin position="18"/>
        <end position="355"/>
    </location>
</feature>
<dbReference type="OrthoDB" id="75724at2759"/>
<dbReference type="PANTHER" id="PTHR10174">
    <property type="entry name" value="ALPHA-TOCOPHEROL TRANSFER PROTEIN-RELATED"/>
    <property type="match status" value="1"/>
</dbReference>
<name>A0A6J1NR42_BICAN</name>
<dbReference type="Proteomes" id="UP001652582">
    <property type="component" value="Chromosome 3"/>
</dbReference>
<dbReference type="PANTHER" id="PTHR10174:SF220">
    <property type="entry name" value="LD41874P"/>
    <property type="match status" value="1"/>
</dbReference>
<sequence>MLYIGGRLFSRLSSVLASLSVAGVPLLVKQCDPIVRLFTKVISPVHKMGKISQHMLSDVDTLPSVQLGDFLLQFELEEPRESVLEIARRELRETPETVKPAVEELRRLLEADKDLVVPLERDAWLIRFLRPCKFYPESAYDLIKRYYAFKVKHHKHYEGLAPSKEQNVFKQNVLRVLPNRDQLGRRVLVLELGKKWDHHKCSLDEVFKGCVLFLEAAMLEPETQICGAVVIFDMEGLSMQQVWQFTPQFAKRIVDWLQESIPLRIKGFYIINQPFIFNMIFQLFKPLLKEKLRSRIVFMGSDREQLYKYISPKFLPDCYGGTLSIPNVSGPQWLELLLICDKEFAAINSYGYRKK</sequence>
<dbReference type="SUPFAM" id="SSF52087">
    <property type="entry name" value="CRAL/TRIO domain"/>
    <property type="match status" value="1"/>
</dbReference>
<evidence type="ECO:0000259" key="2">
    <source>
        <dbReference type="PROSITE" id="PS50191"/>
    </source>
</evidence>
<dbReference type="CDD" id="cd00170">
    <property type="entry name" value="SEC14"/>
    <property type="match status" value="1"/>
</dbReference>
<protein>
    <submittedName>
        <fullName evidence="4">Alpha-tocopherol transfer protein isoform X1</fullName>
    </submittedName>
</protein>
<dbReference type="GO" id="GO:0016020">
    <property type="term" value="C:membrane"/>
    <property type="evidence" value="ECO:0007669"/>
    <property type="project" value="TreeGrafter"/>
</dbReference>
<keyword evidence="3" id="KW-1185">Reference proteome</keyword>
<dbReference type="InterPro" id="IPR036865">
    <property type="entry name" value="CRAL-TRIO_dom_sf"/>
</dbReference>
<dbReference type="InterPro" id="IPR001251">
    <property type="entry name" value="CRAL-TRIO_dom"/>
</dbReference>
<dbReference type="PRINTS" id="PR00180">
    <property type="entry name" value="CRETINALDHBP"/>
</dbReference>
<dbReference type="Gene3D" id="3.40.525.10">
    <property type="entry name" value="CRAL-TRIO lipid binding domain"/>
    <property type="match status" value="1"/>
</dbReference>
<dbReference type="Gene3D" id="1.10.8.20">
    <property type="entry name" value="N-terminal domain of phosphatidylinositol transfer protein sec14p"/>
    <property type="match status" value="1"/>
</dbReference>
<dbReference type="AlphaFoldDB" id="A0A6J1NR42"/>
<feature type="domain" description="CRAL-TRIO" evidence="2">
    <location>
        <begin position="165"/>
        <end position="327"/>
    </location>
</feature>
<reference evidence="4" key="1">
    <citation type="submission" date="2025-08" db="UniProtKB">
        <authorList>
            <consortium name="RefSeq"/>
        </authorList>
    </citation>
    <scope>IDENTIFICATION</scope>
</reference>
<dbReference type="SUPFAM" id="SSF46938">
    <property type="entry name" value="CRAL/TRIO N-terminal domain"/>
    <property type="match status" value="1"/>
</dbReference>
<accession>A0A6J1NR42</accession>
<dbReference type="PROSITE" id="PS50191">
    <property type="entry name" value="CRAL_TRIO"/>
    <property type="match status" value="1"/>
</dbReference>
<keyword evidence="1" id="KW-0732">Signal</keyword>
<evidence type="ECO:0000313" key="3">
    <source>
        <dbReference type="Proteomes" id="UP001652582"/>
    </source>
</evidence>
<dbReference type="InterPro" id="IPR036273">
    <property type="entry name" value="CRAL/TRIO_N_dom_sf"/>
</dbReference>
<dbReference type="InterPro" id="IPR011074">
    <property type="entry name" value="CRAL/TRIO_N_dom"/>
</dbReference>
<dbReference type="Pfam" id="PF00650">
    <property type="entry name" value="CRAL_TRIO"/>
    <property type="match status" value="1"/>
</dbReference>
<dbReference type="KEGG" id="bany:112052475"/>
<gene>
    <name evidence="4" type="primary">LOC112052475</name>
</gene>
<dbReference type="GO" id="GO:1902936">
    <property type="term" value="F:phosphatidylinositol bisphosphate binding"/>
    <property type="evidence" value="ECO:0007669"/>
    <property type="project" value="TreeGrafter"/>
</dbReference>
<feature type="signal peptide" evidence="1">
    <location>
        <begin position="1"/>
        <end position="17"/>
    </location>
</feature>
<proteinExistence type="predicted"/>
<evidence type="ECO:0000256" key="1">
    <source>
        <dbReference type="SAM" id="SignalP"/>
    </source>
</evidence>
<evidence type="ECO:0000313" key="4">
    <source>
        <dbReference type="RefSeq" id="XP_023947338.2"/>
    </source>
</evidence>
<dbReference type="SMART" id="SM01100">
    <property type="entry name" value="CRAL_TRIO_N"/>
    <property type="match status" value="1"/>
</dbReference>
<organism evidence="3 4">
    <name type="scientific">Bicyclus anynana</name>
    <name type="common">Squinting bush brown butterfly</name>
    <dbReference type="NCBI Taxonomy" id="110368"/>
    <lineage>
        <taxon>Eukaryota</taxon>
        <taxon>Metazoa</taxon>
        <taxon>Ecdysozoa</taxon>
        <taxon>Arthropoda</taxon>
        <taxon>Hexapoda</taxon>
        <taxon>Insecta</taxon>
        <taxon>Pterygota</taxon>
        <taxon>Neoptera</taxon>
        <taxon>Endopterygota</taxon>
        <taxon>Lepidoptera</taxon>
        <taxon>Glossata</taxon>
        <taxon>Ditrysia</taxon>
        <taxon>Papilionoidea</taxon>
        <taxon>Nymphalidae</taxon>
        <taxon>Satyrinae</taxon>
        <taxon>Satyrini</taxon>
        <taxon>Mycalesina</taxon>
        <taxon>Bicyclus</taxon>
    </lineage>
</organism>